<sequence length="143" mass="16233">MNRQISTLELEMTSSKRYGKILLKGKLVYNTQQFACQKIGMALSEMKGDVVVVDVSNLQFIDSTGLALLIHFLKKEVAKKKKVIFAVSSNKTIKKLLMIAKFHKLFPIVESEQDVMPFFASSYGAIADQETLMRIWTGVRKRD</sequence>
<dbReference type="InterPro" id="IPR036513">
    <property type="entry name" value="STAS_dom_sf"/>
</dbReference>
<dbReference type="PROSITE" id="PS50801">
    <property type="entry name" value="STAS"/>
    <property type="match status" value="1"/>
</dbReference>
<evidence type="ECO:0000313" key="2">
    <source>
        <dbReference type="EMBL" id="SFA43527.1"/>
    </source>
</evidence>
<evidence type="ECO:0000259" key="1">
    <source>
        <dbReference type="PROSITE" id="PS50801"/>
    </source>
</evidence>
<dbReference type="Gene3D" id="3.30.750.24">
    <property type="entry name" value="STAS domain"/>
    <property type="match status" value="1"/>
</dbReference>
<dbReference type="CDD" id="cd07043">
    <property type="entry name" value="STAS_anti-anti-sigma_factors"/>
    <property type="match status" value="1"/>
</dbReference>
<organism evidence="2 3">
    <name type="scientific">Parageobacillus thermantarcticus</name>
    <dbReference type="NCBI Taxonomy" id="186116"/>
    <lineage>
        <taxon>Bacteria</taxon>
        <taxon>Bacillati</taxon>
        <taxon>Bacillota</taxon>
        <taxon>Bacilli</taxon>
        <taxon>Bacillales</taxon>
        <taxon>Anoxybacillaceae</taxon>
        <taxon>Parageobacillus</taxon>
    </lineage>
</organism>
<proteinExistence type="predicted"/>
<dbReference type="AlphaFoldDB" id="A0A1I0SVT8"/>
<dbReference type="EMBL" id="FOJS01000006">
    <property type="protein sequence ID" value="SFA43527.1"/>
    <property type="molecule type" value="Genomic_DNA"/>
</dbReference>
<evidence type="ECO:0000313" key="3">
    <source>
        <dbReference type="Proteomes" id="UP000198650"/>
    </source>
</evidence>
<dbReference type="Pfam" id="PF01740">
    <property type="entry name" value="STAS"/>
    <property type="match status" value="1"/>
</dbReference>
<dbReference type="STRING" id="186116.SAMN05192569_100624"/>
<protein>
    <submittedName>
        <fullName evidence="2">Anti-anti-sigma factor</fullName>
    </submittedName>
</protein>
<dbReference type="RefSeq" id="WP_090948358.1">
    <property type="nucleotide sequence ID" value="NZ_FOJS01000006.1"/>
</dbReference>
<accession>A0A1I0SVT8</accession>
<reference evidence="3" key="1">
    <citation type="submission" date="2016-10" db="EMBL/GenBank/DDBJ databases">
        <authorList>
            <person name="Varghese N."/>
            <person name="Submissions S."/>
        </authorList>
    </citation>
    <scope>NUCLEOTIDE SEQUENCE [LARGE SCALE GENOMIC DNA]</scope>
    <source>
        <strain evidence="3">M1</strain>
    </source>
</reference>
<name>A0A1I0SVT8_9BACL</name>
<dbReference type="SUPFAM" id="SSF52091">
    <property type="entry name" value="SpoIIaa-like"/>
    <property type="match status" value="1"/>
</dbReference>
<dbReference type="InterPro" id="IPR002645">
    <property type="entry name" value="STAS_dom"/>
</dbReference>
<feature type="domain" description="STAS" evidence="1">
    <location>
        <begin position="21"/>
        <end position="129"/>
    </location>
</feature>
<keyword evidence="3" id="KW-1185">Reference proteome</keyword>
<dbReference type="Proteomes" id="UP000198650">
    <property type="component" value="Unassembled WGS sequence"/>
</dbReference>
<gene>
    <name evidence="2" type="ORF">SAMN05192569_100624</name>
</gene>
<dbReference type="OrthoDB" id="2969784at2"/>